<evidence type="ECO:0000313" key="3">
    <source>
        <dbReference type="Proteomes" id="UP000887226"/>
    </source>
</evidence>
<evidence type="ECO:0000256" key="1">
    <source>
        <dbReference type="SAM" id="MobiDB-lite"/>
    </source>
</evidence>
<sequence length="113" mass="12894">MIEFSWKKVSRRRLTSHLSSNSTPQAEATDKLKPDSKFNQNFSLRITHEIEAFKLKAAINIIVSQHSMLRARLSRSTAGVWQQRIARSEQSSFHFRSHEVESSNDIPLIIGGS</sequence>
<feature type="region of interest" description="Disordered" evidence="1">
    <location>
        <begin position="15"/>
        <end position="34"/>
    </location>
</feature>
<feature type="compositionally biased region" description="Polar residues" evidence="1">
    <location>
        <begin position="16"/>
        <end position="26"/>
    </location>
</feature>
<reference evidence="2" key="1">
    <citation type="journal article" date="2021" name="IMA Fungus">
        <title>Genomic characterization of three marine fungi, including Emericellopsis atlantica sp. nov. with signatures of a generalist lifestyle and marine biomass degradation.</title>
        <authorList>
            <person name="Hagestad O.C."/>
            <person name="Hou L."/>
            <person name="Andersen J.H."/>
            <person name="Hansen E.H."/>
            <person name="Altermark B."/>
            <person name="Li C."/>
            <person name="Kuhnert E."/>
            <person name="Cox R.J."/>
            <person name="Crous P.W."/>
            <person name="Spatafora J.W."/>
            <person name="Lail K."/>
            <person name="Amirebrahimi M."/>
            <person name="Lipzen A."/>
            <person name="Pangilinan J."/>
            <person name="Andreopoulos W."/>
            <person name="Hayes R.D."/>
            <person name="Ng V."/>
            <person name="Grigoriev I.V."/>
            <person name="Jackson S.A."/>
            <person name="Sutton T.D.S."/>
            <person name="Dobson A.D.W."/>
            <person name="Rama T."/>
        </authorList>
    </citation>
    <scope>NUCLEOTIDE SEQUENCE</scope>
    <source>
        <strain evidence="2">TRa3180A</strain>
    </source>
</reference>
<accession>A0A9P7YYC5</accession>
<dbReference type="SUPFAM" id="SSF52777">
    <property type="entry name" value="CoA-dependent acyltransferases"/>
    <property type="match status" value="1"/>
</dbReference>
<evidence type="ECO:0000313" key="2">
    <source>
        <dbReference type="EMBL" id="KAG9241383.1"/>
    </source>
</evidence>
<protein>
    <submittedName>
        <fullName evidence="2">Uncharacterized protein</fullName>
    </submittedName>
</protein>
<name>A0A9P7YYC5_9HELO</name>
<dbReference type="AlphaFoldDB" id="A0A9P7YYC5"/>
<gene>
    <name evidence="2" type="ORF">BJ878DRAFT_231540</name>
</gene>
<comment type="caution">
    <text evidence="2">The sequence shown here is derived from an EMBL/GenBank/DDBJ whole genome shotgun (WGS) entry which is preliminary data.</text>
</comment>
<dbReference type="Proteomes" id="UP000887226">
    <property type="component" value="Unassembled WGS sequence"/>
</dbReference>
<dbReference type="InterPro" id="IPR023213">
    <property type="entry name" value="CAT-like_dom_sf"/>
</dbReference>
<dbReference type="EMBL" id="MU254221">
    <property type="protein sequence ID" value="KAG9241383.1"/>
    <property type="molecule type" value="Genomic_DNA"/>
</dbReference>
<dbReference type="Gene3D" id="3.30.559.10">
    <property type="entry name" value="Chloramphenicol acetyltransferase-like domain"/>
    <property type="match status" value="1"/>
</dbReference>
<proteinExistence type="predicted"/>
<organism evidence="2 3">
    <name type="scientific">Calycina marina</name>
    <dbReference type="NCBI Taxonomy" id="1763456"/>
    <lineage>
        <taxon>Eukaryota</taxon>
        <taxon>Fungi</taxon>
        <taxon>Dikarya</taxon>
        <taxon>Ascomycota</taxon>
        <taxon>Pezizomycotina</taxon>
        <taxon>Leotiomycetes</taxon>
        <taxon>Helotiales</taxon>
        <taxon>Pezizellaceae</taxon>
        <taxon>Calycina</taxon>
    </lineage>
</organism>
<keyword evidence="3" id="KW-1185">Reference proteome</keyword>